<evidence type="ECO:0000313" key="4">
    <source>
        <dbReference type="Proteomes" id="UP000233398"/>
    </source>
</evidence>
<dbReference type="EMBL" id="PISP01000001">
    <property type="protein sequence ID" value="PKD44006.1"/>
    <property type="molecule type" value="Genomic_DNA"/>
</dbReference>
<protein>
    <recommendedName>
        <fullName evidence="2">Bacterial repeat domain-containing protein</fullName>
    </recommendedName>
</protein>
<dbReference type="AlphaFoldDB" id="A0A2N0VIJ3"/>
<evidence type="ECO:0000313" key="3">
    <source>
        <dbReference type="EMBL" id="PKD44006.1"/>
    </source>
</evidence>
<feature type="domain" description="Bacterial repeat" evidence="2">
    <location>
        <begin position="37"/>
        <end position="102"/>
    </location>
</feature>
<proteinExistence type="predicted"/>
<evidence type="ECO:0000256" key="1">
    <source>
        <dbReference type="SAM" id="SignalP"/>
    </source>
</evidence>
<name>A0A2N0VIJ3_9BACT</name>
<dbReference type="OrthoDB" id="9813840at2"/>
<keyword evidence="1" id="KW-0732">Signal</keyword>
<dbReference type="Proteomes" id="UP000233398">
    <property type="component" value="Unassembled WGS sequence"/>
</dbReference>
<feature type="domain" description="Bacterial repeat" evidence="2">
    <location>
        <begin position="181"/>
        <end position="250"/>
    </location>
</feature>
<organism evidence="3 4">
    <name type="scientific">Rhodohalobacter barkolensis</name>
    <dbReference type="NCBI Taxonomy" id="2053187"/>
    <lineage>
        <taxon>Bacteria</taxon>
        <taxon>Pseudomonadati</taxon>
        <taxon>Balneolota</taxon>
        <taxon>Balneolia</taxon>
        <taxon>Balneolales</taxon>
        <taxon>Balneolaceae</taxon>
        <taxon>Rhodohalobacter</taxon>
    </lineage>
</organism>
<feature type="signal peptide" evidence="1">
    <location>
        <begin position="1"/>
        <end position="23"/>
    </location>
</feature>
<comment type="caution">
    <text evidence="3">The sequence shown here is derived from an EMBL/GenBank/DDBJ whole genome shotgun (WGS) entry which is preliminary data.</text>
</comment>
<dbReference type="Pfam" id="PF18998">
    <property type="entry name" value="Flg_new_2"/>
    <property type="match status" value="5"/>
</dbReference>
<dbReference type="InterPro" id="IPR044060">
    <property type="entry name" value="Bacterial_rp_domain"/>
</dbReference>
<sequence length="570" mass="63539">MRKSGYFIFFAFLLMAFSCESYQGEFDESVPDLHTLTTNVLPEEGGTILPSGGEFLAGESRQIVARPADGYVFDEWTGDLSGDSNPHTIQFNSNKSVTAQFSLRDYDLNLEIVGNGAVSETVVERSTSVTVRLEAEAEEEWFFDRWEGDLTGSSSPETITIEENEEKSVRAVFEQIPPEEYTVKINTQGSGTVEKDPDKEIYIEGDEITLTAKAANGWRFSEWRGDLSGSSNPVKIIADEDKEITAVFERSRLDEYSVTISTEGSGTVEKDPDKNVYTEGEEITMTAKPAVGWTFSEWKGDLSGSTNPASIVVDDDMQITAVFDEIIQNEYTLTVSTEGSGSVNIDPDKEDYSEGEEVTLTANADPGWTFSEWREDLSGSSNPETITVDEDKQITALFDEEPDFGISVQEVKFYIREMSLEGARRTDDYKTKDFILNVPIDGSPFVITHVNIPYGFYEELELDIKKPDSKADIDDSDFRDGSGSYSVVVKGVFNGVDFTYRSSEDFDIEVELSPHLEIKSGQTEIIALTLDFDGWFMKSDGGFLDPNDSGDRKQIEKNIEDSFSDFEDGF</sequence>
<keyword evidence="4" id="KW-1185">Reference proteome</keyword>
<evidence type="ECO:0000259" key="2">
    <source>
        <dbReference type="Pfam" id="PF18998"/>
    </source>
</evidence>
<feature type="domain" description="Bacterial repeat" evidence="2">
    <location>
        <begin position="331"/>
        <end position="400"/>
    </location>
</feature>
<gene>
    <name evidence="3" type="ORF">CWD77_00575</name>
</gene>
<feature type="chain" id="PRO_5014605665" description="Bacterial repeat domain-containing protein" evidence="1">
    <location>
        <begin position="24"/>
        <end position="570"/>
    </location>
</feature>
<reference evidence="3 4" key="1">
    <citation type="submission" date="2017-11" db="EMBL/GenBank/DDBJ databases">
        <title>Rhodohalobacter 15182 sp. nov., isolated from a salt lake.</title>
        <authorList>
            <person name="Han S."/>
        </authorList>
    </citation>
    <scope>NUCLEOTIDE SEQUENCE [LARGE SCALE GENOMIC DNA]</scope>
    <source>
        <strain evidence="3 4">15182</strain>
    </source>
</reference>
<dbReference type="RefSeq" id="WP_101071248.1">
    <property type="nucleotide sequence ID" value="NZ_PISP01000001.1"/>
</dbReference>
<feature type="domain" description="Bacterial repeat" evidence="2">
    <location>
        <begin position="111"/>
        <end position="176"/>
    </location>
</feature>
<dbReference type="PROSITE" id="PS51257">
    <property type="entry name" value="PROKAR_LIPOPROTEIN"/>
    <property type="match status" value="1"/>
</dbReference>
<accession>A0A2N0VIJ3</accession>
<feature type="domain" description="Bacterial repeat" evidence="2">
    <location>
        <begin position="256"/>
        <end position="326"/>
    </location>
</feature>